<dbReference type="InterPro" id="IPR014748">
    <property type="entry name" value="Enoyl-CoA_hydra_C"/>
</dbReference>
<sequence length="267" mass="28383">MSECLYEVLEPGIGLITFNRPDRLNAWTGRMGNEYFAALDAANADPKVRVIVVTGAGKGYCAGADMGTLQAIPAGDSAKNDDGPSIVEGRMQDEITRLPKPVIAAVNGAAAGLGMVQALMCDMRFCADTAKFTVAFSKRGLIGEYGISWVLPRLVGQATALDLMMSSRIVLADEALAMGMVNKVVPAAQLMEITLAYAADLALNVSPSSMAVMKRQVYSDYGKDVATASKDALTLMAASFTRPDFKEGVQSFLQKRQAEFPPVNPTA</sequence>
<dbReference type="GO" id="GO:0006635">
    <property type="term" value="P:fatty acid beta-oxidation"/>
    <property type="evidence" value="ECO:0007669"/>
    <property type="project" value="TreeGrafter"/>
</dbReference>
<dbReference type="SUPFAM" id="SSF52096">
    <property type="entry name" value="ClpP/crotonase"/>
    <property type="match status" value="1"/>
</dbReference>
<keyword evidence="1" id="KW-0456">Lyase</keyword>
<organism evidence="2">
    <name type="scientific">freshwater metagenome</name>
    <dbReference type="NCBI Taxonomy" id="449393"/>
    <lineage>
        <taxon>unclassified sequences</taxon>
        <taxon>metagenomes</taxon>
        <taxon>ecological metagenomes</taxon>
    </lineage>
</organism>
<dbReference type="Gene3D" id="1.10.12.10">
    <property type="entry name" value="Lyase 2-enoyl-coa Hydratase, Chain A, domain 2"/>
    <property type="match status" value="1"/>
</dbReference>
<dbReference type="PANTHER" id="PTHR11941:SF133">
    <property type="entry name" value="1,2-EPOXYPHENYLACETYL-COA ISOMERASE"/>
    <property type="match status" value="1"/>
</dbReference>
<name>A0A6J6I1V3_9ZZZZ</name>
<dbReference type="EMBL" id="CAEZUZ010000148">
    <property type="protein sequence ID" value="CAB4620382.1"/>
    <property type="molecule type" value="Genomic_DNA"/>
</dbReference>
<dbReference type="InterPro" id="IPR029045">
    <property type="entry name" value="ClpP/crotonase-like_dom_sf"/>
</dbReference>
<dbReference type="NCBIfam" id="NF004857">
    <property type="entry name" value="PRK06210.1"/>
    <property type="match status" value="1"/>
</dbReference>
<dbReference type="AlphaFoldDB" id="A0A6J6I1V3"/>
<evidence type="ECO:0000313" key="2">
    <source>
        <dbReference type="EMBL" id="CAB4620382.1"/>
    </source>
</evidence>
<proteinExistence type="predicted"/>
<dbReference type="InterPro" id="IPR001753">
    <property type="entry name" value="Enoyl-CoA_hydra/iso"/>
</dbReference>
<dbReference type="GO" id="GO:0016829">
    <property type="term" value="F:lyase activity"/>
    <property type="evidence" value="ECO:0007669"/>
    <property type="project" value="UniProtKB-KW"/>
</dbReference>
<dbReference type="Gene3D" id="3.90.226.10">
    <property type="entry name" value="2-enoyl-CoA Hydratase, Chain A, domain 1"/>
    <property type="match status" value="1"/>
</dbReference>
<dbReference type="CDD" id="cd06558">
    <property type="entry name" value="crotonase-like"/>
    <property type="match status" value="1"/>
</dbReference>
<accession>A0A6J6I1V3</accession>
<gene>
    <name evidence="2" type="ORF">UFOPK1889_00865</name>
</gene>
<reference evidence="2" key="1">
    <citation type="submission" date="2020-05" db="EMBL/GenBank/DDBJ databases">
        <authorList>
            <person name="Chiriac C."/>
            <person name="Salcher M."/>
            <person name="Ghai R."/>
            <person name="Kavagutti S V."/>
        </authorList>
    </citation>
    <scope>NUCLEOTIDE SEQUENCE</scope>
</reference>
<evidence type="ECO:0000256" key="1">
    <source>
        <dbReference type="ARBA" id="ARBA00023239"/>
    </source>
</evidence>
<dbReference type="PANTHER" id="PTHR11941">
    <property type="entry name" value="ENOYL-COA HYDRATASE-RELATED"/>
    <property type="match status" value="1"/>
</dbReference>
<dbReference type="Pfam" id="PF00378">
    <property type="entry name" value="ECH_1"/>
    <property type="match status" value="1"/>
</dbReference>
<protein>
    <submittedName>
        <fullName evidence="2">Unannotated protein</fullName>
    </submittedName>
</protein>